<dbReference type="STRING" id="27835.A0A158R0F2"/>
<dbReference type="EMBL" id="UYSL01020585">
    <property type="protein sequence ID" value="VDL75305.1"/>
    <property type="molecule type" value="Genomic_DNA"/>
</dbReference>
<evidence type="ECO:0000256" key="1">
    <source>
        <dbReference type="SAM" id="MobiDB-lite"/>
    </source>
</evidence>
<dbReference type="InterPro" id="IPR015943">
    <property type="entry name" value="WD40/YVTN_repeat-like_dom_sf"/>
</dbReference>
<name>A0A158R0F2_NIPBR</name>
<organism evidence="4">
    <name type="scientific">Nippostrongylus brasiliensis</name>
    <name type="common">Rat hookworm</name>
    <dbReference type="NCBI Taxonomy" id="27835"/>
    <lineage>
        <taxon>Eukaryota</taxon>
        <taxon>Metazoa</taxon>
        <taxon>Ecdysozoa</taxon>
        <taxon>Nematoda</taxon>
        <taxon>Chromadorea</taxon>
        <taxon>Rhabditida</taxon>
        <taxon>Rhabditina</taxon>
        <taxon>Rhabditomorpha</taxon>
        <taxon>Strongyloidea</taxon>
        <taxon>Heligmosomidae</taxon>
        <taxon>Nippostrongylus</taxon>
    </lineage>
</organism>
<keyword evidence="3" id="KW-1185">Reference proteome</keyword>
<reference evidence="2 3" key="2">
    <citation type="submission" date="2018-11" db="EMBL/GenBank/DDBJ databases">
        <authorList>
            <consortium name="Pathogen Informatics"/>
        </authorList>
    </citation>
    <scope>NUCLEOTIDE SEQUENCE [LARGE SCALE GENOMIC DNA]</scope>
</reference>
<dbReference type="SUPFAM" id="SSF50998">
    <property type="entry name" value="Quinoprotein alcohol dehydrogenase-like"/>
    <property type="match status" value="1"/>
</dbReference>
<reference evidence="4" key="1">
    <citation type="submission" date="2016-04" db="UniProtKB">
        <authorList>
            <consortium name="WormBaseParasite"/>
        </authorList>
    </citation>
    <scope>IDENTIFICATION</scope>
</reference>
<feature type="compositionally biased region" description="Basic residues" evidence="1">
    <location>
        <begin position="641"/>
        <end position="657"/>
    </location>
</feature>
<evidence type="ECO:0000313" key="4">
    <source>
        <dbReference type="WBParaSite" id="NBR_0001171501-mRNA-1"/>
    </source>
</evidence>
<feature type="region of interest" description="Disordered" evidence="1">
    <location>
        <begin position="608"/>
        <end position="663"/>
    </location>
</feature>
<dbReference type="InterPro" id="IPR011047">
    <property type="entry name" value="Quinoprotein_ADH-like_sf"/>
</dbReference>
<dbReference type="AlphaFoldDB" id="A0A158R0F2"/>
<evidence type="ECO:0000313" key="2">
    <source>
        <dbReference type="EMBL" id="VDL75305.1"/>
    </source>
</evidence>
<feature type="compositionally biased region" description="Basic and acidic residues" evidence="1">
    <location>
        <begin position="626"/>
        <end position="637"/>
    </location>
</feature>
<evidence type="ECO:0000313" key="3">
    <source>
        <dbReference type="Proteomes" id="UP000271162"/>
    </source>
</evidence>
<dbReference type="Proteomes" id="UP000271162">
    <property type="component" value="Unassembled WGS sequence"/>
</dbReference>
<dbReference type="InterPro" id="IPR036322">
    <property type="entry name" value="WD40_repeat_dom_sf"/>
</dbReference>
<feature type="compositionally biased region" description="Polar residues" evidence="1">
    <location>
        <begin position="612"/>
        <end position="625"/>
    </location>
</feature>
<dbReference type="SUPFAM" id="SSF50978">
    <property type="entry name" value="WD40 repeat-like"/>
    <property type="match status" value="1"/>
</dbReference>
<sequence length="899" mass="101457">MSAKGRRHCALVYKDVILSGNNSYLEIYSLDTFDIIQRIRIENSIDIRHIVAVKDGVLITGNLSLSYVPEELFRYGNVDYSLDTVPLEKDLIHLHVLNDHSIAGMYDNFNAMHAEYSVGNKKVNFGMRNLQEQPLYQDEMISTVRSRGNAYDEWVLLSGAEHGNIYIHFPWKSALILAVLVGPHMKVTDIKIAFELIYAVSCDGELTVWDDSILEYAMDISCYKRVPHTAVVVGHVRAIRCLCIDDEGYVFTVGDDKASPITVSRYALLKAVLRVWTCDGKDFELVNERDLNAGKATEAIIDKNILYISFDSSALIAFHVQFLRQPHVKYWTCPQIRSFTRLVNRIFLFHTDDGCQDEAEKCFRYLKRSPTTQEDITMVSFIGRKYAVFQQETPSTYRSDQNIVSLLIHGRNALVYKHDNTADLLFTADCRVVASFDFKNAAKELGLGVVHPTAIFLRSIPGGFIIMLGTASGHLFNTSFKFGELGVVARANHTLNKYFSRKTVNEMFLHKRLLEHRLSILCNNGCDIYCAFDFKSDDFVKVLSSRLICPYIDGFRPKGFSADGMLVVGFRDVFFYIVDFRRGEIVYKVNCGGPTGQWLFQRGSEWADETSPEQPSTEDQISQTETAKEVEAPKDAIKNTQNKKKKKKGKKGNKKNGKVQNTKEAEKLSASQLRAYQGSMFYCFDYLQKNMYPVDSLSFHCVACYADGTILCLDIKVDVKSCPPILIKNSRLGPLLCFPEHIVKMVRGWSCDSDAYVCGISSKELMMYAGERESISTIEIAGCDRYRLIAMGSSVGKVAVYHIQDGRFSQRAMFKPHTSGVAAIAMELVDANLVRIFTIFNDGVFTVHEMKVEGKHPIVEVRRLQTGVLYARDIVTAPPLGTVVVGDGVEFIEPKQPRE</sequence>
<accession>A0A158R0F2</accession>
<proteinExistence type="predicted"/>
<protein>
    <submittedName>
        <fullName evidence="4">WD_REPEATS_REGION domain-containing protein</fullName>
    </submittedName>
</protein>
<dbReference type="WBParaSite" id="NBR_0001171501-mRNA-1">
    <property type="protein sequence ID" value="NBR_0001171501-mRNA-1"/>
    <property type="gene ID" value="NBR_0001171501"/>
</dbReference>
<gene>
    <name evidence="2" type="ORF">NBR_LOCUS11716</name>
</gene>
<dbReference type="Gene3D" id="2.130.10.10">
    <property type="entry name" value="YVTN repeat-like/Quinoprotein amine dehydrogenase"/>
    <property type="match status" value="1"/>
</dbReference>